<protein>
    <submittedName>
        <fullName evidence="1">Uncharacterized protein</fullName>
    </submittedName>
</protein>
<gene>
    <name evidence="1" type="ORF">CLV63_11864</name>
</gene>
<proteinExistence type="predicted"/>
<evidence type="ECO:0000313" key="2">
    <source>
        <dbReference type="Proteomes" id="UP000240542"/>
    </source>
</evidence>
<dbReference type="EMBL" id="PYGA01000018">
    <property type="protein sequence ID" value="PSK92305.1"/>
    <property type="molecule type" value="Genomic_DNA"/>
</dbReference>
<dbReference type="AlphaFoldDB" id="A0A2P8D513"/>
<comment type="caution">
    <text evidence="1">The sequence shown here is derived from an EMBL/GenBank/DDBJ whole genome shotgun (WGS) entry which is preliminary data.</text>
</comment>
<dbReference type="Proteomes" id="UP000240542">
    <property type="component" value="Unassembled WGS sequence"/>
</dbReference>
<accession>A0A2P8D513</accession>
<name>A0A2P8D513_9ACTN</name>
<keyword evidence="2" id="KW-1185">Reference proteome</keyword>
<evidence type="ECO:0000313" key="1">
    <source>
        <dbReference type="EMBL" id="PSK92305.1"/>
    </source>
</evidence>
<organism evidence="1 2">
    <name type="scientific">Murinocardiopsis flavida</name>
    <dbReference type="NCBI Taxonomy" id="645275"/>
    <lineage>
        <taxon>Bacteria</taxon>
        <taxon>Bacillati</taxon>
        <taxon>Actinomycetota</taxon>
        <taxon>Actinomycetes</taxon>
        <taxon>Streptosporangiales</taxon>
        <taxon>Nocardiopsidaceae</taxon>
        <taxon>Murinocardiopsis</taxon>
    </lineage>
</organism>
<reference evidence="1 2" key="1">
    <citation type="submission" date="2018-03" db="EMBL/GenBank/DDBJ databases">
        <title>Genomic Encyclopedia of Archaeal and Bacterial Type Strains, Phase II (KMG-II): from individual species to whole genera.</title>
        <authorList>
            <person name="Goeker M."/>
        </authorList>
    </citation>
    <scope>NUCLEOTIDE SEQUENCE [LARGE SCALE GENOMIC DNA]</scope>
    <source>
        <strain evidence="1 2">DSM 45312</strain>
    </source>
</reference>
<sequence length="339" mass="35626">MRFAVQIQIDAPAGEVPLDRLRTLGAAQCVLRSLHTIARIDAPEGKSVHVCDIRCVGHAGGVAARVVARAPGAAHAETGLRLALRRLLSEDTVLRGWRVGVCRAEAHSADAVKLTGADPLTALRLDIIGGDPLDRGRIRRTLLDLAPRLRAFGPEMFGASAAGAGGRGAHRGALLAGALLAGATIVLDGLLSDIRAMQWTDGTAADIVGPWILGDLPPPIERYDTRFAHRLLLVAGCGAHRLVEPVWQPPTCLAEAFAVRLMFQRGLELVGRYDLLSDPGTAFAALTANAFDPAHSEALARFGGAGSADSGTPAVPHSAWFEPIDPVRAVHPYAAPRSG</sequence>
<dbReference type="RefSeq" id="WP_106585313.1">
    <property type="nucleotide sequence ID" value="NZ_PYGA01000018.1"/>
</dbReference>
<dbReference type="OrthoDB" id="4929423at2"/>